<comment type="subcellular location">
    <subcellularLocation>
        <location evidence="1">Cell inner membrane</location>
        <topology evidence="1">Multi-pass membrane protein</topology>
    </subcellularLocation>
</comment>
<evidence type="ECO:0000256" key="3">
    <source>
        <dbReference type="ARBA" id="ARBA00022449"/>
    </source>
</evidence>
<keyword evidence="2" id="KW-0813">Transport</keyword>
<evidence type="ECO:0000313" key="11">
    <source>
        <dbReference type="EMBL" id="QAB15492.1"/>
    </source>
</evidence>
<dbReference type="PANTHER" id="PTHR43298:SF2">
    <property type="entry name" value="FMN_FAD EXPORTER YEEO-RELATED"/>
    <property type="match status" value="1"/>
</dbReference>
<evidence type="ECO:0000256" key="10">
    <source>
        <dbReference type="SAM" id="Phobius"/>
    </source>
</evidence>
<dbReference type="GO" id="GO:0006811">
    <property type="term" value="P:monoatomic ion transport"/>
    <property type="evidence" value="ECO:0007669"/>
    <property type="project" value="UniProtKB-KW"/>
</dbReference>
<dbReference type="Pfam" id="PF01554">
    <property type="entry name" value="MatE"/>
    <property type="match status" value="2"/>
</dbReference>
<dbReference type="GO" id="GO:0042910">
    <property type="term" value="F:xenobiotic transmembrane transporter activity"/>
    <property type="evidence" value="ECO:0007669"/>
    <property type="project" value="InterPro"/>
</dbReference>
<feature type="transmembrane region" description="Helical" evidence="10">
    <location>
        <begin position="100"/>
        <end position="118"/>
    </location>
</feature>
<keyword evidence="7" id="KW-0406">Ion transport</keyword>
<keyword evidence="3" id="KW-0050">Antiport</keyword>
<dbReference type="CDD" id="cd13131">
    <property type="entry name" value="MATE_NorM_like"/>
    <property type="match status" value="1"/>
</dbReference>
<dbReference type="PIRSF" id="PIRSF006603">
    <property type="entry name" value="DinF"/>
    <property type="match status" value="1"/>
</dbReference>
<protein>
    <recommendedName>
        <fullName evidence="9">Multidrug-efflux transporter</fullName>
    </recommendedName>
</protein>
<evidence type="ECO:0000256" key="4">
    <source>
        <dbReference type="ARBA" id="ARBA00022475"/>
    </source>
</evidence>
<feature type="transmembrane region" description="Helical" evidence="10">
    <location>
        <begin position="361"/>
        <end position="385"/>
    </location>
</feature>
<dbReference type="AlphaFoldDB" id="A0A410H3J2"/>
<evidence type="ECO:0000256" key="2">
    <source>
        <dbReference type="ARBA" id="ARBA00022448"/>
    </source>
</evidence>
<proteinExistence type="predicted"/>
<dbReference type="RefSeq" id="WP_128384957.1">
    <property type="nucleotide sequence ID" value="NZ_CP035033.1"/>
</dbReference>
<dbReference type="Proteomes" id="UP000285478">
    <property type="component" value="Chromosome"/>
</dbReference>
<evidence type="ECO:0000256" key="9">
    <source>
        <dbReference type="ARBA" id="ARBA00031636"/>
    </source>
</evidence>
<reference evidence="11 12" key="1">
    <citation type="journal article" date="2018" name="Environ. Microbiol.">
        <title>Genomes of ubiquitous marine and hypersaline Hydrogenovibrio, Thiomicrorhabdus and Thiomicrospira spp. encode a diversity of mechanisms to sustain chemolithoautotrophy in heterogeneous environments.</title>
        <authorList>
            <person name="Scott K.M."/>
            <person name="Williams J."/>
            <person name="Porter C.M.B."/>
            <person name="Russel S."/>
            <person name="Harmer T.L."/>
            <person name="Paul J.H."/>
            <person name="Antonen K.M."/>
            <person name="Bridges M.K."/>
            <person name="Camper G.J."/>
            <person name="Campla C.K."/>
            <person name="Casella L.G."/>
            <person name="Chase E."/>
            <person name="Conrad J.W."/>
            <person name="Cruz M.C."/>
            <person name="Dunlap D.S."/>
            <person name="Duran L."/>
            <person name="Fahsbender E.M."/>
            <person name="Goldsmith D.B."/>
            <person name="Keeley R.F."/>
            <person name="Kondoff M.R."/>
            <person name="Kussy B.I."/>
            <person name="Lane M.K."/>
            <person name="Lawler S."/>
            <person name="Leigh B.A."/>
            <person name="Lewis C."/>
            <person name="Lostal L.M."/>
            <person name="Marking D."/>
            <person name="Mancera P.A."/>
            <person name="McClenthan E.C."/>
            <person name="McIntyre E.A."/>
            <person name="Mine J.A."/>
            <person name="Modi S."/>
            <person name="Moore B.D."/>
            <person name="Morgan W.A."/>
            <person name="Nelson K.M."/>
            <person name="Nguyen K.N."/>
            <person name="Ogburn N."/>
            <person name="Parrino D.G."/>
            <person name="Pedapudi A.D."/>
            <person name="Pelham R.P."/>
            <person name="Preece A.M."/>
            <person name="Rampersad E.A."/>
            <person name="Richardson J.C."/>
            <person name="Rodgers C.M."/>
            <person name="Schaffer B.L."/>
            <person name="Sheridan N.E."/>
            <person name="Solone M.R."/>
            <person name="Staley Z.R."/>
            <person name="Tabuchi M."/>
            <person name="Waide R.J."/>
            <person name="Wanjugi P.W."/>
            <person name="Young S."/>
            <person name="Clum A."/>
            <person name="Daum C."/>
            <person name="Huntemann M."/>
            <person name="Ivanova N."/>
            <person name="Kyrpides N."/>
            <person name="Mikhailova N."/>
            <person name="Palaniappan K."/>
            <person name="Pillay M."/>
            <person name="Reddy T.B.K."/>
            <person name="Shapiro N."/>
            <person name="Stamatis D."/>
            <person name="Varghese N."/>
            <person name="Woyke T."/>
            <person name="Boden R."/>
            <person name="Freyermuth S.K."/>
            <person name="Kerfeld C.A."/>
        </authorList>
    </citation>
    <scope>NUCLEOTIDE SEQUENCE [LARGE SCALE GENOMIC DNA]</scope>
    <source>
        <strain evidence="11 12">JR-2</strain>
    </source>
</reference>
<evidence type="ECO:0000256" key="5">
    <source>
        <dbReference type="ARBA" id="ARBA00022692"/>
    </source>
</evidence>
<feature type="transmembrane region" description="Helical" evidence="10">
    <location>
        <begin position="60"/>
        <end position="80"/>
    </location>
</feature>
<feature type="transmembrane region" description="Helical" evidence="10">
    <location>
        <begin position="288"/>
        <end position="314"/>
    </location>
</feature>
<dbReference type="EMBL" id="CP035033">
    <property type="protein sequence ID" value="QAB15492.1"/>
    <property type="molecule type" value="Genomic_DNA"/>
</dbReference>
<evidence type="ECO:0000256" key="6">
    <source>
        <dbReference type="ARBA" id="ARBA00022989"/>
    </source>
</evidence>
<name>A0A410H3J2_9GAMM</name>
<feature type="transmembrane region" description="Helical" evidence="10">
    <location>
        <begin position="397"/>
        <end position="418"/>
    </location>
</feature>
<dbReference type="NCBIfam" id="TIGR00797">
    <property type="entry name" value="matE"/>
    <property type="match status" value="1"/>
</dbReference>
<accession>A0A410H3J2</accession>
<evidence type="ECO:0000313" key="12">
    <source>
        <dbReference type="Proteomes" id="UP000285478"/>
    </source>
</evidence>
<dbReference type="InterPro" id="IPR048279">
    <property type="entry name" value="MdtK-like"/>
</dbReference>
<dbReference type="KEGG" id="htr:EPV75_07355"/>
<keyword evidence="8 10" id="KW-0472">Membrane</keyword>
<keyword evidence="5 10" id="KW-0812">Transmembrane</keyword>
<feature type="transmembrane region" description="Helical" evidence="10">
    <location>
        <begin position="138"/>
        <end position="158"/>
    </location>
</feature>
<feature type="transmembrane region" description="Helical" evidence="10">
    <location>
        <begin position="170"/>
        <end position="190"/>
    </location>
</feature>
<dbReference type="InterPro" id="IPR050222">
    <property type="entry name" value="MATE_MdtK"/>
</dbReference>
<evidence type="ECO:0000256" key="8">
    <source>
        <dbReference type="ARBA" id="ARBA00023136"/>
    </source>
</evidence>
<feature type="transmembrane region" description="Helical" evidence="10">
    <location>
        <begin position="326"/>
        <end position="349"/>
    </location>
</feature>
<feature type="transmembrane region" description="Helical" evidence="10">
    <location>
        <begin position="196"/>
        <end position="222"/>
    </location>
</feature>
<evidence type="ECO:0000256" key="1">
    <source>
        <dbReference type="ARBA" id="ARBA00004429"/>
    </source>
</evidence>
<dbReference type="GO" id="GO:0005886">
    <property type="term" value="C:plasma membrane"/>
    <property type="evidence" value="ECO:0007669"/>
    <property type="project" value="UniProtKB-SubCell"/>
</dbReference>
<dbReference type="InterPro" id="IPR002528">
    <property type="entry name" value="MATE_fam"/>
</dbReference>
<keyword evidence="6 10" id="KW-1133">Transmembrane helix</keyword>
<feature type="transmembrane region" description="Helical" evidence="10">
    <location>
        <begin position="20"/>
        <end position="40"/>
    </location>
</feature>
<keyword evidence="12" id="KW-1185">Reference proteome</keyword>
<keyword evidence="4" id="KW-1003">Cell membrane</keyword>
<sequence length="465" mass="50304">MTSNANAPAGADYWLELKQLVRLAIPILLAQLALTGLGVVDTVMSGQVGTDDLAAIGLGSSLLLPVFMISTGVLLALTPIVARQKGREAWGDVTQFLHQAIWLALPLGLVSLFVLMHLQWVLDWLALPQAVYRLTDDYLFYIAFGLPGIALYQAFRFFWEGLGLTVPTMIISGLALVMNIPLNAVFIYGWGPIEAYGAAGCGIASAIVMWTMLLMAVLYVLASRHTSHLVSLHWSRFGLPSWRNGIRDLLVLGVPNTLALLFEVSLFSFIALFIAQLGAVVIAAHQVAISYTSMVFMIPLSMAMAITVRTGLAYGQGRLQAVKQSLATGIGFSGLVSLVTAGLTYWLAYPIAALYSPDADVIALAGSLLWLAAMYQLFDAIQVGCAGALRGLHSTRIIMVVTFISYWVIGLGLGYALAFSDWFWAPQGVMGFWIGILLGLMLAAVLLSLNLRQRVRYLVTTGELQ</sequence>
<evidence type="ECO:0000256" key="7">
    <source>
        <dbReference type="ARBA" id="ARBA00023065"/>
    </source>
</evidence>
<dbReference type="PANTHER" id="PTHR43298">
    <property type="entry name" value="MULTIDRUG RESISTANCE PROTEIN NORM-RELATED"/>
    <property type="match status" value="1"/>
</dbReference>
<feature type="transmembrane region" description="Helical" evidence="10">
    <location>
        <begin position="430"/>
        <end position="449"/>
    </location>
</feature>
<feature type="transmembrane region" description="Helical" evidence="10">
    <location>
        <begin position="249"/>
        <end position="282"/>
    </location>
</feature>
<gene>
    <name evidence="11" type="ORF">EPV75_07355</name>
</gene>
<dbReference type="GO" id="GO:0015297">
    <property type="term" value="F:antiporter activity"/>
    <property type="evidence" value="ECO:0007669"/>
    <property type="project" value="UniProtKB-KW"/>
</dbReference>
<organism evidence="11 12">
    <name type="scientific">Hydrogenovibrio thermophilus</name>
    <dbReference type="NCBI Taxonomy" id="265883"/>
    <lineage>
        <taxon>Bacteria</taxon>
        <taxon>Pseudomonadati</taxon>
        <taxon>Pseudomonadota</taxon>
        <taxon>Gammaproteobacteria</taxon>
        <taxon>Thiotrichales</taxon>
        <taxon>Piscirickettsiaceae</taxon>
        <taxon>Hydrogenovibrio</taxon>
    </lineage>
</organism>